<evidence type="ECO:0000313" key="1">
    <source>
        <dbReference type="EMBL" id="KIF53314.1"/>
    </source>
</evidence>
<proteinExistence type="predicted"/>
<dbReference type="PATRIC" id="fig|1229493.5.peg.1156"/>
<reference evidence="1 2" key="1">
    <citation type="submission" date="2014-07" db="EMBL/GenBank/DDBJ databases">
        <title>Unique and conserved regions in Vibrio harveyi and related species in comparison with the shrimp pathogen Vibrio harveyi CAIM 1792.</title>
        <authorList>
            <person name="Espinoza-Valles I."/>
            <person name="Vora G."/>
            <person name="Leekitcharoenphon P."/>
            <person name="Ussery D."/>
            <person name="Hoj L."/>
            <person name="Gomez-Gil B."/>
        </authorList>
    </citation>
    <scope>NUCLEOTIDE SEQUENCE [LARGE SCALE GENOMIC DNA]</scope>
    <source>
        <strain evidence="2">CAIM 1854 / LMG 25443</strain>
    </source>
</reference>
<comment type="caution">
    <text evidence="1">The sequence shown here is derived from an EMBL/GenBank/DDBJ whole genome shotgun (WGS) entry which is preliminary data.</text>
</comment>
<dbReference type="AlphaFoldDB" id="A0A0C1ZAZ6"/>
<protein>
    <submittedName>
        <fullName evidence="1">Uncharacterized protein</fullName>
    </submittedName>
</protein>
<organism evidence="1 2">
    <name type="scientific">Vibrio owensii CAIM 1854 = LMG 25443</name>
    <dbReference type="NCBI Taxonomy" id="1229493"/>
    <lineage>
        <taxon>Bacteria</taxon>
        <taxon>Pseudomonadati</taxon>
        <taxon>Pseudomonadota</taxon>
        <taxon>Gammaproteobacteria</taxon>
        <taxon>Vibrionales</taxon>
        <taxon>Vibrionaceae</taxon>
        <taxon>Vibrio</taxon>
    </lineage>
</organism>
<accession>A0A0C1ZAZ6</accession>
<dbReference type="Proteomes" id="UP000031586">
    <property type="component" value="Unassembled WGS sequence"/>
</dbReference>
<name>A0A0C1ZAZ6_9VIBR</name>
<dbReference type="EMBL" id="JPRD01000015">
    <property type="protein sequence ID" value="KIF53314.1"/>
    <property type="molecule type" value="Genomic_DNA"/>
</dbReference>
<dbReference type="RefSeq" id="WP_020194510.1">
    <property type="nucleotide sequence ID" value="NZ_BAOH01000005.1"/>
</dbReference>
<gene>
    <name evidence="1" type="ORF">H735_10345</name>
</gene>
<sequence>MLSNLFRVTSEMGGCNGFSIKPIEQWPDVSPEFDINQLDHQAALLADEQLLIFVDGEETEVAKLTQDLKIQELNNFLNEVFDGYLHEKIAI</sequence>
<evidence type="ECO:0000313" key="2">
    <source>
        <dbReference type="Proteomes" id="UP000031586"/>
    </source>
</evidence>